<accession>A0A0R2BT80</accession>
<keyword evidence="2" id="KW-1185">Reference proteome</keyword>
<dbReference type="STRING" id="1423738.FC84_GL001611"/>
<dbReference type="AlphaFoldDB" id="A0A0R2BT80"/>
<proteinExistence type="predicted"/>
<name>A0A0R2BT80_9LACO</name>
<organism evidence="1 2">
    <name type="scientific">Lapidilactobacillus dextrinicus DSM 20335</name>
    <dbReference type="NCBI Taxonomy" id="1423738"/>
    <lineage>
        <taxon>Bacteria</taxon>
        <taxon>Bacillati</taxon>
        <taxon>Bacillota</taxon>
        <taxon>Bacilli</taxon>
        <taxon>Lactobacillales</taxon>
        <taxon>Lactobacillaceae</taxon>
        <taxon>Lapidilactobacillus</taxon>
    </lineage>
</organism>
<evidence type="ECO:0000313" key="1">
    <source>
        <dbReference type="EMBL" id="KRM79435.1"/>
    </source>
</evidence>
<gene>
    <name evidence="1" type="ORF">FC84_GL001611</name>
</gene>
<reference evidence="1 2" key="1">
    <citation type="journal article" date="2015" name="Genome Announc.">
        <title>Expanding the biotechnology potential of lactobacilli through comparative genomics of 213 strains and associated genera.</title>
        <authorList>
            <person name="Sun Z."/>
            <person name="Harris H.M."/>
            <person name="McCann A."/>
            <person name="Guo C."/>
            <person name="Argimon S."/>
            <person name="Zhang W."/>
            <person name="Yang X."/>
            <person name="Jeffery I.B."/>
            <person name="Cooney J.C."/>
            <person name="Kagawa T.F."/>
            <person name="Liu W."/>
            <person name="Song Y."/>
            <person name="Salvetti E."/>
            <person name="Wrobel A."/>
            <person name="Rasinkangas P."/>
            <person name="Parkhill J."/>
            <person name="Rea M.C."/>
            <person name="O'Sullivan O."/>
            <person name="Ritari J."/>
            <person name="Douillard F.P."/>
            <person name="Paul Ross R."/>
            <person name="Yang R."/>
            <person name="Briner A.E."/>
            <person name="Felis G.E."/>
            <person name="de Vos W.M."/>
            <person name="Barrangou R."/>
            <person name="Klaenhammer T.R."/>
            <person name="Caufield P.W."/>
            <person name="Cui Y."/>
            <person name="Zhang H."/>
            <person name="O'Toole P.W."/>
        </authorList>
    </citation>
    <scope>NUCLEOTIDE SEQUENCE [LARGE SCALE GENOMIC DNA]</scope>
    <source>
        <strain evidence="1 2">DSM 20335</strain>
    </source>
</reference>
<comment type="caution">
    <text evidence="1">The sequence shown here is derived from an EMBL/GenBank/DDBJ whole genome shotgun (WGS) entry which is preliminary data.</text>
</comment>
<dbReference type="PATRIC" id="fig|1423738.3.peg.1630"/>
<dbReference type="Proteomes" id="UP000051813">
    <property type="component" value="Unassembled WGS sequence"/>
</dbReference>
<protein>
    <submittedName>
        <fullName evidence="1">Uncharacterized protein</fullName>
    </submittedName>
</protein>
<sequence length="58" mass="6574">MYKETDFEDKHLRSLIVGLMRQDSGYELTVGIGLSDIGYQSGIAINYCPMCGRKLEEE</sequence>
<evidence type="ECO:0000313" key="2">
    <source>
        <dbReference type="Proteomes" id="UP000051813"/>
    </source>
</evidence>
<dbReference type="EMBL" id="AYYK01000004">
    <property type="protein sequence ID" value="KRM79435.1"/>
    <property type="molecule type" value="Genomic_DNA"/>
</dbReference>
<dbReference type="OrthoDB" id="2329897at2"/>